<dbReference type="RefSeq" id="WP_078695667.1">
    <property type="nucleotide sequence ID" value="NZ_FUYH01000004.1"/>
</dbReference>
<evidence type="ECO:0000313" key="9">
    <source>
        <dbReference type="Proteomes" id="UP000190105"/>
    </source>
</evidence>
<name>A0A1T4WWH1_9CLOT</name>
<feature type="transmembrane region" description="Helical" evidence="6">
    <location>
        <begin position="93"/>
        <end position="116"/>
    </location>
</feature>
<dbReference type="STRING" id="1147123.SAMN05443428_10432"/>
<dbReference type="PANTHER" id="PTHR31272">
    <property type="entry name" value="CYTOCHROME C-TYPE BIOGENESIS PROTEIN HI_1454-RELATED"/>
    <property type="match status" value="1"/>
</dbReference>
<dbReference type="InterPro" id="IPR003834">
    <property type="entry name" value="Cyt_c_assmbl_TM_dom"/>
</dbReference>
<evidence type="ECO:0000256" key="4">
    <source>
        <dbReference type="ARBA" id="ARBA00022989"/>
    </source>
</evidence>
<evidence type="ECO:0000256" key="1">
    <source>
        <dbReference type="ARBA" id="ARBA00004141"/>
    </source>
</evidence>
<feature type="transmembrane region" description="Helical" evidence="6">
    <location>
        <begin position="128"/>
        <end position="158"/>
    </location>
</feature>
<evidence type="ECO:0000259" key="7">
    <source>
        <dbReference type="Pfam" id="PF02683"/>
    </source>
</evidence>
<feature type="transmembrane region" description="Helical" evidence="6">
    <location>
        <begin position="61"/>
        <end position="87"/>
    </location>
</feature>
<keyword evidence="3 6" id="KW-0812">Transmembrane</keyword>
<evidence type="ECO:0000256" key="5">
    <source>
        <dbReference type="ARBA" id="ARBA00023136"/>
    </source>
</evidence>
<comment type="similarity">
    <text evidence="2">Belongs to the DsbD family.</text>
</comment>
<dbReference type="PANTHER" id="PTHR31272:SF6">
    <property type="entry name" value="CYTOCHROME C-TYPE BIOGENESIS CCDA-LIKE CHLOROPLASTIC PROTEIN"/>
    <property type="match status" value="1"/>
</dbReference>
<organism evidence="8 9">
    <name type="scientific">Caloramator quimbayensis</name>
    <dbReference type="NCBI Taxonomy" id="1147123"/>
    <lineage>
        <taxon>Bacteria</taxon>
        <taxon>Bacillati</taxon>
        <taxon>Bacillota</taxon>
        <taxon>Clostridia</taxon>
        <taxon>Eubacteriales</taxon>
        <taxon>Clostridiaceae</taxon>
        <taxon>Caloramator</taxon>
    </lineage>
</organism>
<feature type="transmembrane region" description="Helical" evidence="6">
    <location>
        <begin position="164"/>
        <end position="186"/>
    </location>
</feature>
<keyword evidence="5 6" id="KW-0472">Membrane</keyword>
<keyword evidence="4 6" id="KW-1133">Transmembrane helix</keyword>
<dbReference type="Pfam" id="PF02683">
    <property type="entry name" value="DsbD_TM"/>
    <property type="match status" value="1"/>
</dbReference>
<dbReference type="GO" id="GO:0017004">
    <property type="term" value="P:cytochrome complex assembly"/>
    <property type="evidence" value="ECO:0007669"/>
    <property type="project" value="InterPro"/>
</dbReference>
<dbReference type="GO" id="GO:0016020">
    <property type="term" value="C:membrane"/>
    <property type="evidence" value="ECO:0007669"/>
    <property type="project" value="UniProtKB-SubCell"/>
</dbReference>
<proteinExistence type="inferred from homology"/>
<sequence length="228" mass="24338">MINLLNNFGNLLSNNVYLAFLVSLIAGIVSSFSPCVLSTIPLIIGYVGGYAKKDKKTAFKYSLVFCIGLIITFTTFGALSAILGKLLTGTGKWWFIILGLIMLFVGLQMIGVIEYGNNSCKMPDKRKGLLGAFFLGILGGVLSSPCSTPVLIAILSFVAGKGNIILGIVMLLFYSIGHCTLILIAGTSIGFVEQLSSNNKTLMLGKALKIVFGVIVILLGFYLIYTGI</sequence>
<dbReference type="OrthoDB" id="9809733at2"/>
<evidence type="ECO:0000256" key="2">
    <source>
        <dbReference type="ARBA" id="ARBA00006143"/>
    </source>
</evidence>
<reference evidence="9" key="1">
    <citation type="submission" date="2017-02" db="EMBL/GenBank/DDBJ databases">
        <authorList>
            <person name="Varghese N."/>
            <person name="Submissions S."/>
        </authorList>
    </citation>
    <scope>NUCLEOTIDE SEQUENCE [LARGE SCALE GENOMIC DNA]</scope>
    <source>
        <strain evidence="9">USBA 833</strain>
    </source>
</reference>
<dbReference type="EMBL" id="FUYH01000004">
    <property type="protein sequence ID" value="SKA81225.1"/>
    <property type="molecule type" value="Genomic_DNA"/>
</dbReference>
<dbReference type="AlphaFoldDB" id="A0A1T4WWH1"/>
<gene>
    <name evidence="8" type="ORF">SAMN05443428_10432</name>
</gene>
<evidence type="ECO:0000313" key="8">
    <source>
        <dbReference type="EMBL" id="SKA81225.1"/>
    </source>
</evidence>
<keyword evidence="9" id="KW-1185">Reference proteome</keyword>
<dbReference type="InterPro" id="IPR051790">
    <property type="entry name" value="Cytochrome_c-biogenesis_DsbD"/>
</dbReference>
<evidence type="ECO:0000256" key="6">
    <source>
        <dbReference type="SAM" id="Phobius"/>
    </source>
</evidence>
<feature type="domain" description="Cytochrome C biogenesis protein transmembrane" evidence="7">
    <location>
        <begin position="18"/>
        <end position="224"/>
    </location>
</feature>
<dbReference type="Proteomes" id="UP000190105">
    <property type="component" value="Unassembled WGS sequence"/>
</dbReference>
<feature type="transmembrane region" description="Helical" evidence="6">
    <location>
        <begin position="16"/>
        <end position="49"/>
    </location>
</feature>
<accession>A0A1T4WWH1</accession>
<feature type="transmembrane region" description="Helical" evidence="6">
    <location>
        <begin position="207"/>
        <end position="225"/>
    </location>
</feature>
<protein>
    <submittedName>
        <fullName evidence="8">Cytochrome C biogenesis protein transmembrane region</fullName>
    </submittedName>
</protein>
<comment type="subcellular location">
    <subcellularLocation>
        <location evidence="1">Membrane</location>
        <topology evidence="1">Multi-pass membrane protein</topology>
    </subcellularLocation>
</comment>
<evidence type="ECO:0000256" key="3">
    <source>
        <dbReference type="ARBA" id="ARBA00022692"/>
    </source>
</evidence>